<sequence>MIRLELPVYWYVTKKKKKFIGMNWFQGADKHEINRVKKEYHKLIESKLTGNKEKIKGSYQVRYKYFYKNPKSDLRNITSVIDKFFNDSLQGLRIVENDNINFLRKTVDEVGGMDKKNPRIEIEVEELENE</sequence>
<dbReference type="GO" id="GO:0000287">
    <property type="term" value="F:magnesium ion binding"/>
    <property type="evidence" value="ECO:0007669"/>
    <property type="project" value="InterPro"/>
</dbReference>
<dbReference type="Proteomes" id="UP000321501">
    <property type="component" value="Chromosome"/>
</dbReference>
<accession>A0A510KDG9</accession>
<dbReference type="AlphaFoldDB" id="A0A510KDG9"/>
<dbReference type="EMBL" id="AP019835">
    <property type="protein sequence ID" value="BBM49726.1"/>
    <property type="molecule type" value="Genomic_DNA"/>
</dbReference>
<gene>
    <name evidence="1" type="ORF">JMUB3934_1022</name>
</gene>
<dbReference type="InterPro" id="IPR036614">
    <property type="entry name" value="RusA-like_sf"/>
</dbReference>
<organism evidence="1 2">
    <name type="scientific">Leptotrichia wadei</name>
    <dbReference type="NCBI Taxonomy" id="157687"/>
    <lineage>
        <taxon>Bacteria</taxon>
        <taxon>Fusobacteriati</taxon>
        <taxon>Fusobacteriota</taxon>
        <taxon>Fusobacteriia</taxon>
        <taxon>Fusobacteriales</taxon>
        <taxon>Leptotrichiaceae</taxon>
        <taxon>Leptotrichia</taxon>
    </lineage>
</organism>
<dbReference type="SUPFAM" id="SSF103084">
    <property type="entry name" value="Holliday junction resolvase RusA"/>
    <property type="match status" value="1"/>
</dbReference>
<dbReference type="GO" id="GO:0006310">
    <property type="term" value="P:DNA recombination"/>
    <property type="evidence" value="ECO:0007669"/>
    <property type="project" value="InterPro"/>
</dbReference>
<evidence type="ECO:0000313" key="1">
    <source>
        <dbReference type="EMBL" id="BBM49726.1"/>
    </source>
</evidence>
<protein>
    <submittedName>
        <fullName evidence="1">Uncharacterized protein</fullName>
    </submittedName>
</protein>
<evidence type="ECO:0000313" key="2">
    <source>
        <dbReference type="Proteomes" id="UP000321501"/>
    </source>
</evidence>
<reference evidence="1 2" key="1">
    <citation type="submission" date="2019-07" db="EMBL/GenBank/DDBJ databases">
        <title>Complete Genome Sequence of Leptotrichia wadei Strain JMUB3934.</title>
        <authorList>
            <person name="Watanabe S."/>
            <person name="Cui L."/>
        </authorList>
    </citation>
    <scope>NUCLEOTIDE SEQUENCE [LARGE SCALE GENOMIC DNA]</scope>
    <source>
        <strain evidence="1 2">JMUB3934</strain>
    </source>
</reference>
<dbReference type="GO" id="GO:0006281">
    <property type="term" value="P:DNA repair"/>
    <property type="evidence" value="ECO:0007669"/>
    <property type="project" value="InterPro"/>
</dbReference>
<proteinExistence type="predicted"/>
<dbReference type="Gene3D" id="3.30.1330.70">
    <property type="entry name" value="Holliday junction resolvase RusA"/>
    <property type="match status" value="1"/>
</dbReference>
<name>A0A510KDG9_9FUSO</name>
<dbReference type="RefSeq" id="WP_146964235.1">
    <property type="nucleotide sequence ID" value="NZ_AP019835.1"/>
</dbReference>